<dbReference type="Gene3D" id="3.90.70.10">
    <property type="entry name" value="Cysteine proteinases"/>
    <property type="match status" value="1"/>
</dbReference>
<dbReference type="Proteomes" id="UP000559027">
    <property type="component" value="Unassembled WGS sequence"/>
</dbReference>
<feature type="region of interest" description="Disordered" evidence="8">
    <location>
        <begin position="449"/>
        <end position="536"/>
    </location>
</feature>
<dbReference type="GO" id="GO:0005829">
    <property type="term" value="C:cytosol"/>
    <property type="evidence" value="ECO:0007669"/>
    <property type="project" value="TreeGrafter"/>
</dbReference>
<reference evidence="10 11" key="1">
    <citation type="journal article" date="2020" name="ISME J.">
        <title>Uncovering the hidden diversity of litter-decomposition mechanisms in mushroom-forming fungi.</title>
        <authorList>
            <person name="Floudas D."/>
            <person name="Bentzer J."/>
            <person name="Ahren D."/>
            <person name="Johansson T."/>
            <person name="Persson P."/>
            <person name="Tunlid A."/>
        </authorList>
    </citation>
    <scope>NUCLEOTIDE SEQUENCE [LARGE SCALE GENOMIC DNA]</scope>
    <source>
        <strain evidence="10 11">CBS 146.42</strain>
    </source>
</reference>
<feature type="compositionally biased region" description="Low complexity" evidence="8">
    <location>
        <begin position="624"/>
        <end position="636"/>
    </location>
</feature>
<dbReference type="InterPro" id="IPR038765">
    <property type="entry name" value="Papain-like_cys_pep_sf"/>
</dbReference>
<name>A0A8H5GFB0_9AGAR</name>
<evidence type="ECO:0000256" key="6">
    <source>
        <dbReference type="ARBA" id="ARBA00022807"/>
    </source>
</evidence>
<keyword evidence="6 7" id="KW-0788">Thiol protease</keyword>
<evidence type="ECO:0000313" key="11">
    <source>
        <dbReference type="Proteomes" id="UP000559027"/>
    </source>
</evidence>
<dbReference type="PROSITE" id="PS00973">
    <property type="entry name" value="USP_2"/>
    <property type="match status" value="1"/>
</dbReference>
<feature type="domain" description="USP" evidence="9">
    <location>
        <begin position="130"/>
        <end position="429"/>
    </location>
</feature>
<keyword evidence="11" id="KW-1185">Reference proteome</keyword>
<dbReference type="CDD" id="cd02661">
    <property type="entry name" value="Peptidase_C19E"/>
    <property type="match status" value="1"/>
</dbReference>
<feature type="region of interest" description="Disordered" evidence="8">
    <location>
        <begin position="560"/>
        <end position="768"/>
    </location>
</feature>
<feature type="region of interest" description="Disordered" evidence="8">
    <location>
        <begin position="1"/>
        <end position="26"/>
    </location>
</feature>
<evidence type="ECO:0000256" key="3">
    <source>
        <dbReference type="ARBA" id="ARBA00022670"/>
    </source>
</evidence>
<evidence type="ECO:0000256" key="8">
    <source>
        <dbReference type="SAM" id="MobiDB-lite"/>
    </source>
</evidence>
<dbReference type="FunFam" id="3.90.70.10:FF:000119">
    <property type="entry name" value="Ubiquitin specific peptidase 36"/>
    <property type="match status" value="1"/>
</dbReference>
<dbReference type="PROSITE" id="PS50235">
    <property type="entry name" value="USP_3"/>
    <property type="match status" value="1"/>
</dbReference>
<evidence type="ECO:0000256" key="1">
    <source>
        <dbReference type="ARBA" id="ARBA00000707"/>
    </source>
</evidence>
<dbReference type="AlphaFoldDB" id="A0A8H5GFB0"/>
<evidence type="ECO:0000256" key="5">
    <source>
        <dbReference type="ARBA" id="ARBA00022801"/>
    </source>
</evidence>
<dbReference type="EMBL" id="JAACJO010000001">
    <property type="protein sequence ID" value="KAF5363746.1"/>
    <property type="molecule type" value="Genomic_DNA"/>
</dbReference>
<feature type="compositionally biased region" description="Basic residues" evidence="8">
    <location>
        <begin position="687"/>
        <end position="702"/>
    </location>
</feature>
<dbReference type="InterPro" id="IPR028889">
    <property type="entry name" value="USP"/>
</dbReference>
<dbReference type="Pfam" id="PF00443">
    <property type="entry name" value="UCH"/>
    <property type="match status" value="1"/>
</dbReference>
<sequence length="768" mass="84024">MMLASPLLPAAFSPTGPANSSEDSLSFRPARDVEAFNNLLPPPIEFVEGSSSGALAVPEGKYQPINVSPKLSTKDRPDGTSLRHKSPTAPTATPTRPTASTPTPGAKNAAPSPSALGVDLAWPETCDRATGLYNTGNTCFLNSALQCLLHTPPLLRFVIAHGKDKCSTGDKFCMVCAFRQVTVQAHKSKAAFAPQPVTSRLQTIAKHMRRGRQEDSHEFLRYAIDAMQKSLMHGVPKKLEAKLSETTFVHKIFGGKLRSRVSCQSCGHNSDTFDRILDLSLDIIKADSLKEALKSFILPDYLKGADKYKCEKCKKHVNAEKRFTVHEAPPVLTVHLKRFSPLGRKIGHHVTYDETLSLQPYMSKDAFGPMYTLYGIICHAGGGPNSGHYYAYVKSRLGKWFEMNDETVSPIPGPPLSKKTAYILFYIRNKGQGLQAVLKSGLNGVHKEKEGLVTGMKKRSRERESEEGDNEEEDVGEKVGASPGKFTGPLLPSPMPIMEKPSSSSLGSPTKKAKTHHRVGSQDELLKLSKKVDPQAEKIKQKIQVAKDANQAKAKKALAVLESYDSSDTDGVEEEGRKEYEVVETKSEKTHNSRRKGKARAIVESDDEEGDDKEGRASSPPPSSKHAPSSSPISSSNFYGPPKPSTTKVNGVSQLNGSLDTEPLSDDDISDDDKPDHPSSSPSKPHVYQRHPRHNDRSKKHKNFMERSKTRMSMDSNTKNHGSSGSHRGYVNPFNRIGSENSAASRNGGGSGGRLNTYGKRRRRPRGL</sequence>
<gene>
    <name evidence="10" type="ORF">D9756_000192</name>
</gene>
<dbReference type="OrthoDB" id="420187at2759"/>
<dbReference type="EC" id="3.4.19.12" evidence="7"/>
<dbReference type="InterPro" id="IPR018200">
    <property type="entry name" value="USP_CS"/>
</dbReference>
<dbReference type="SUPFAM" id="SSF54001">
    <property type="entry name" value="Cysteine proteinases"/>
    <property type="match status" value="1"/>
</dbReference>
<dbReference type="InterPro" id="IPR001394">
    <property type="entry name" value="Peptidase_C19_UCH"/>
</dbReference>
<dbReference type="GO" id="GO:0004843">
    <property type="term" value="F:cysteine-type deubiquitinase activity"/>
    <property type="evidence" value="ECO:0007669"/>
    <property type="project" value="UniProtKB-UniRule"/>
</dbReference>
<protein>
    <recommendedName>
        <fullName evidence="7">Ubiquitin carboxyl-terminal hydrolase</fullName>
        <ecNumber evidence="7">3.4.19.12</ecNumber>
    </recommendedName>
</protein>
<evidence type="ECO:0000256" key="4">
    <source>
        <dbReference type="ARBA" id="ARBA00022786"/>
    </source>
</evidence>
<organism evidence="10 11">
    <name type="scientific">Leucocoprinus leucothites</name>
    <dbReference type="NCBI Taxonomy" id="201217"/>
    <lineage>
        <taxon>Eukaryota</taxon>
        <taxon>Fungi</taxon>
        <taxon>Dikarya</taxon>
        <taxon>Basidiomycota</taxon>
        <taxon>Agaricomycotina</taxon>
        <taxon>Agaricomycetes</taxon>
        <taxon>Agaricomycetidae</taxon>
        <taxon>Agaricales</taxon>
        <taxon>Agaricineae</taxon>
        <taxon>Agaricaceae</taxon>
        <taxon>Leucocoprinus</taxon>
    </lineage>
</organism>
<feature type="compositionally biased region" description="Basic residues" evidence="8">
    <location>
        <begin position="759"/>
        <end position="768"/>
    </location>
</feature>
<evidence type="ECO:0000256" key="7">
    <source>
        <dbReference type="RuleBase" id="RU366025"/>
    </source>
</evidence>
<feature type="region of interest" description="Disordered" evidence="8">
    <location>
        <begin position="64"/>
        <end position="114"/>
    </location>
</feature>
<feature type="compositionally biased region" description="Polar residues" evidence="8">
    <location>
        <begin position="711"/>
        <end position="726"/>
    </location>
</feature>
<keyword evidence="4 7" id="KW-0833">Ubl conjugation pathway</keyword>
<keyword evidence="3 7" id="KW-0645">Protease</keyword>
<feature type="compositionally biased region" description="Acidic residues" evidence="8">
    <location>
        <begin position="465"/>
        <end position="475"/>
    </location>
</feature>
<evidence type="ECO:0000259" key="9">
    <source>
        <dbReference type="PROSITE" id="PS50235"/>
    </source>
</evidence>
<dbReference type="InterPro" id="IPR050164">
    <property type="entry name" value="Peptidase_C19"/>
</dbReference>
<dbReference type="PANTHER" id="PTHR24006:SF758">
    <property type="entry name" value="UBIQUITIN CARBOXYL-TERMINAL HYDROLASE 36"/>
    <property type="match status" value="1"/>
</dbReference>
<keyword evidence="5 7" id="KW-0378">Hydrolase</keyword>
<feature type="compositionally biased region" description="Basic and acidic residues" evidence="8">
    <location>
        <begin position="574"/>
        <end position="591"/>
    </location>
</feature>
<evidence type="ECO:0000256" key="2">
    <source>
        <dbReference type="ARBA" id="ARBA00009085"/>
    </source>
</evidence>
<accession>A0A8H5GFB0</accession>
<dbReference type="PROSITE" id="PS00972">
    <property type="entry name" value="USP_1"/>
    <property type="match status" value="1"/>
</dbReference>
<feature type="compositionally biased region" description="Polar residues" evidence="8">
    <location>
        <begin position="645"/>
        <end position="659"/>
    </location>
</feature>
<feature type="compositionally biased region" description="Low complexity" evidence="8">
    <location>
        <begin position="87"/>
        <end position="104"/>
    </location>
</feature>
<comment type="catalytic activity">
    <reaction evidence="1 7">
        <text>Thiol-dependent hydrolysis of ester, thioester, amide, peptide and isopeptide bonds formed by the C-terminal Gly of ubiquitin (a 76-residue protein attached to proteins as an intracellular targeting signal).</text>
        <dbReference type="EC" id="3.4.19.12"/>
    </reaction>
</comment>
<comment type="caution">
    <text evidence="10">The sequence shown here is derived from an EMBL/GenBank/DDBJ whole genome shotgun (WGS) entry which is preliminary data.</text>
</comment>
<proteinExistence type="inferred from homology"/>
<feature type="compositionally biased region" description="Basic and acidic residues" evidence="8">
    <location>
        <begin position="520"/>
        <end position="536"/>
    </location>
</feature>
<dbReference type="GO" id="GO:0006508">
    <property type="term" value="P:proteolysis"/>
    <property type="evidence" value="ECO:0007669"/>
    <property type="project" value="UniProtKB-KW"/>
</dbReference>
<evidence type="ECO:0000313" key="10">
    <source>
        <dbReference type="EMBL" id="KAF5363746.1"/>
    </source>
</evidence>
<dbReference type="GO" id="GO:0016579">
    <property type="term" value="P:protein deubiquitination"/>
    <property type="evidence" value="ECO:0007669"/>
    <property type="project" value="InterPro"/>
</dbReference>
<dbReference type="PANTHER" id="PTHR24006">
    <property type="entry name" value="UBIQUITIN CARBOXYL-TERMINAL HYDROLASE"/>
    <property type="match status" value="1"/>
</dbReference>
<dbReference type="GO" id="GO:0005634">
    <property type="term" value="C:nucleus"/>
    <property type="evidence" value="ECO:0007669"/>
    <property type="project" value="TreeGrafter"/>
</dbReference>
<comment type="similarity">
    <text evidence="2 7">Belongs to the peptidase C19 family.</text>
</comment>